<keyword evidence="1" id="KW-0472">Membrane</keyword>
<dbReference type="Pfam" id="PF00535">
    <property type="entry name" value="Glycos_transf_2"/>
    <property type="match status" value="1"/>
</dbReference>
<sequence>MNAPFLKHREACTPLLAPATADKQKRTKRALHMSRKGKEISYLVGLFTVSTILLQLFILKNVSCTWPEDPVRSIMQIMHAEVVRSIMHAEVDVSVIILTYKKHLALAKLLPSVLQQKKCKFEIIIADNGCLEDTRKVIDGTFGDHDTDAQPRPPLKYLPLCDNPGYAKGNNAAVALASPTSERLLFLNDDIVLGSPRFIYNMVRLLKSKETAAAVGCKILNSNGTELIEAGSLIWDDASALGYGRGRTDINATEFSFTKPVDYVSGACLLVEKKVFEDYAGFDGVLFPNYYEDTDLQMHIQHDLGKEVWLEPNSVALHDEHGSFGDTDSTNLMQNAAEIFRAKWREALKDRHIANPWNRDKEQQKKSLFLASDLRARDPTKANIFFIDDKAPNKSRGSGFGRAFDNLSMISELGHRITLVTLYPPSENYWCDESCLDKIARLGIEYETRKSWEEVFQSRIGFYDVVVVSRPDTLKRTFRKLREFYGQSPFSLIYDSEALSFLRDEKQDDLVNGPTGIPFPGYGEIFMPNIRSELRHVVLKARRNTEIALLSFADTVLAVSGGEKKHISKLSPKTKDIEVIGHIMGLEHVRASGGSVSGRNGILCVASFANSMYYNGDAIWYFLKYVYPLVIAGSKLSSIRIPHLTIAGRGIPDELLKVVNANDIIAPHVTFLESPPTLDALYASNRLFISPHLYGAGIQYKVSQLEASLVFRI</sequence>
<dbReference type="SUPFAM" id="SSF53448">
    <property type="entry name" value="Nucleotide-diphospho-sugar transferases"/>
    <property type="match status" value="1"/>
</dbReference>
<dbReference type="InterPro" id="IPR001173">
    <property type="entry name" value="Glyco_trans_2-like"/>
</dbReference>
<keyword evidence="1" id="KW-1133">Transmembrane helix</keyword>
<feature type="transmembrane region" description="Helical" evidence="1">
    <location>
        <begin position="40"/>
        <end position="59"/>
    </location>
</feature>
<evidence type="ECO:0000313" key="3">
    <source>
        <dbReference type="EMBL" id="CAD9350824.1"/>
    </source>
</evidence>
<dbReference type="SUPFAM" id="SSF53756">
    <property type="entry name" value="UDP-Glycosyltransferase/glycogen phosphorylase"/>
    <property type="match status" value="1"/>
</dbReference>
<keyword evidence="1" id="KW-0812">Transmembrane</keyword>
<protein>
    <recommendedName>
        <fullName evidence="2">Glycosyltransferase 2-like domain-containing protein</fullName>
    </recommendedName>
</protein>
<feature type="domain" description="Glycosyltransferase 2-like" evidence="2">
    <location>
        <begin position="94"/>
        <end position="278"/>
    </location>
</feature>
<evidence type="ECO:0000256" key="1">
    <source>
        <dbReference type="SAM" id="Phobius"/>
    </source>
</evidence>
<gene>
    <name evidence="3" type="ORF">DBRI1063_LOCUS21645</name>
</gene>
<dbReference type="PANTHER" id="PTHR43179:SF7">
    <property type="entry name" value="RHAMNOSYLTRANSFERASE WBBL"/>
    <property type="match status" value="1"/>
</dbReference>
<dbReference type="PANTHER" id="PTHR43179">
    <property type="entry name" value="RHAMNOSYLTRANSFERASE WBBL"/>
    <property type="match status" value="1"/>
</dbReference>
<name>A0A7S1ZWM9_9STRA</name>
<dbReference type="Gene3D" id="3.90.550.10">
    <property type="entry name" value="Spore Coat Polysaccharide Biosynthesis Protein SpsA, Chain A"/>
    <property type="match status" value="1"/>
</dbReference>
<reference evidence="3" key="1">
    <citation type="submission" date="2021-01" db="EMBL/GenBank/DDBJ databases">
        <authorList>
            <person name="Corre E."/>
            <person name="Pelletier E."/>
            <person name="Niang G."/>
            <person name="Scheremetjew M."/>
            <person name="Finn R."/>
            <person name="Kale V."/>
            <person name="Holt S."/>
            <person name="Cochrane G."/>
            <person name="Meng A."/>
            <person name="Brown T."/>
            <person name="Cohen L."/>
        </authorList>
    </citation>
    <scope>NUCLEOTIDE SEQUENCE</scope>
    <source>
        <strain evidence="3">Pop2</strain>
    </source>
</reference>
<dbReference type="EMBL" id="HBGN01033543">
    <property type="protein sequence ID" value="CAD9350824.1"/>
    <property type="molecule type" value="Transcribed_RNA"/>
</dbReference>
<organism evidence="3">
    <name type="scientific">Ditylum brightwellii</name>
    <dbReference type="NCBI Taxonomy" id="49249"/>
    <lineage>
        <taxon>Eukaryota</taxon>
        <taxon>Sar</taxon>
        <taxon>Stramenopiles</taxon>
        <taxon>Ochrophyta</taxon>
        <taxon>Bacillariophyta</taxon>
        <taxon>Mediophyceae</taxon>
        <taxon>Lithodesmiophycidae</taxon>
        <taxon>Lithodesmiales</taxon>
        <taxon>Lithodesmiaceae</taxon>
        <taxon>Ditylum</taxon>
    </lineage>
</organism>
<dbReference type="AlphaFoldDB" id="A0A7S1ZWM9"/>
<proteinExistence type="predicted"/>
<dbReference type="InterPro" id="IPR029044">
    <property type="entry name" value="Nucleotide-diphossugar_trans"/>
</dbReference>
<evidence type="ECO:0000259" key="2">
    <source>
        <dbReference type="Pfam" id="PF00535"/>
    </source>
</evidence>
<accession>A0A7S1ZWM9</accession>